<keyword evidence="3" id="KW-1185">Reference proteome</keyword>
<dbReference type="EMBL" id="KZ559524">
    <property type="protein sequence ID" value="PLN82780.1"/>
    <property type="molecule type" value="Genomic_DNA"/>
</dbReference>
<organism evidence="2 3">
    <name type="scientific">Aspergillus taichungensis</name>
    <dbReference type="NCBI Taxonomy" id="482145"/>
    <lineage>
        <taxon>Eukaryota</taxon>
        <taxon>Fungi</taxon>
        <taxon>Dikarya</taxon>
        <taxon>Ascomycota</taxon>
        <taxon>Pezizomycotina</taxon>
        <taxon>Eurotiomycetes</taxon>
        <taxon>Eurotiomycetidae</taxon>
        <taxon>Eurotiales</taxon>
        <taxon>Aspergillaceae</taxon>
        <taxon>Aspergillus</taxon>
        <taxon>Aspergillus subgen. Circumdati</taxon>
    </lineage>
</organism>
<dbReference type="OrthoDB" id="3485059at2759"/>
<accession>A0A2J5HZ80</accession>
<evidence type="ECO:0000313" key="2">
    <source>
        <dbReference type="EMBL" id="PLN82780.1"/>
    </source>
</evidence>
<dbReference type="AlphaFoldDB" id="A0A2J5HZ80"/>
<dbReference type="PANTHER" id="PTHR38123:SF1">
    <property type="entry name" value="HYDROPHOBIC SURFACE BINDING PROTEIN"/>
    <property type="match status" value="1"/>
</dbReference>
<evidence type="ECO:0000256" key="1">
    <source>
        <dbReference type="SAM" id="SignalP"/>
    </source>
</evidence>
<name>A0A2J5HZ80_9EURO</name>
<dbReference type="Proteomes" id="UP000235023">
    <property type="component" value="Unassembled WGS sequence"/>
</dbReference>
<gene>
    <name evidence="2" type="ORF">BDW42DRAFT_74861</name>
</gene>
<dbReference type="Pfam" id="PF12296">
    <property type="entry name" value="HsbA"/>
    <property type="match status" value="1"/>
</dbReference>
<keyword evidence="1" id="KW-0732">Signal</keyword>
<dbReference type="InterPro" id="IPR021054">
    <property type="entry name" value="Cell_wall_mannoprotein_1"/>
</dbReference>
<feature type="signal peptide" evidence="1">
    <location>
        <begin position="1"/>
        <end position="22"/>
    </location>
</feature>
<proteinExistence type="predicted"/>
<sequence length="187" mass="19742">MHFTPLLSILPTLLLHLHPTSAKAININHDIHPQADISTVINDLHTIATYLSALTTAVNSFSGGILNALDVQRKESAVESSLTQCTTDVDAIAAFSIADSATITSLVLGLQPNIRSALEGIVTKKPHFVNLGVSNLVAADIGSLHGKTGTLSLALQRKASSADRKTLFDTMKDLDAGFETALGAFRS</sequence>
<dbReference type="GO" id="GO:0005576">
    <property type="term" value="C:extracellular region"/>
    <property type="evidence" value="ECO:0007669"/>
    <property type="project" value="TreeGrafter"/>
</dbReference>
<feature type="chain" id="PRO_5014443182" evidence="1">
    <location>
        <begin position="23"/>
        <end position="187"/>
    </location>
</feature>
<dbReference type="Gene3D" id="1.20.1280.140">
    <property type="match status" value="1"/>
</dbReference>
<evidence type="ECO:0000313" key="3">
    <source>
        <dbReference type="Proteomes" id="UP000235023"/>
    </source>
</evidence>
<dbReference type="PANTHER" id="PTHR38123">
    <property type="entry name" value="CELL WALL SERINE-THREONINE-RICH GALACTOMANNOPROTEIN MP1 (AFU_ORTHOLOGUE AFUA_4G03240)"/>
    <property type="match status" value="1"/>
</dbReference>
<protein>
    <submittedName>
        <fullName evidence="2">Hydrophobic surface binding protein A-domain-containing protein</fullName>
    </submittedName>
</protein>
<reference evidence="3" key="1">
    <citation type="submission" date="2017-12" db="EMBL/GenBank/DDBJ databases">
        <authorList>
            <consortium name="DOE Joint Genome Institute"/>
            <person name="Mondo S.J."/>
            <person name="Kjaerbolling I."/>
            <person name="Vesth T.C."/>
            <person name="Frisvad J.C."/>
            <person name="Nybo J.L."/>
            <person name="Theobald S."/>
            <person name="Kuo A."/>
            <person name="Bowyer P."/>
            <person name="Matsuda Y."/>
            <person name="Lyhne E.K."/>
            <person name="Kogle M.E."/>
            <person name="Clum A."/>
            <person name="Lipzen A."/>
            <person name="Salamov A."/>
            <person name="Ngan C.Y."/>
            <person name="Daum C."/>
            <person name="Chiniquy J."/>
            <person name="Barry K."/>
            <person name="LaButti K."/>
            <person name="Haridas S."/>
            <person name="Simmons B.A."/>
            <person name="Magnuson J.K."/>
            <person name="Mortensen U.H."/>
            <person name="Larsen T.O."/>
            <person name="Grigoriev I.V."/>
            <person name="Baker S.E."/>
            <person name="Andersen M.R."/>
            <person name="Nordberg H.P."/>
            <person name="Cantor M.N."/>
            <person name="Hua S.X."/>
        </authorList>
    </citation>
    <scope>NUCLEOTIDE SEQUENCE [LARGE SCALE GENOMIC DNA]</scope>
    <source>
        <strain evidence="3">IBT 19404</strain>
    </source>
</reference>